<protein>
    <recommendedName>
        <fullName evidence="4">Fibrobacter succinogene major paralogous domain protein</fullName>
    </recommendedName>
</protein>
<gene>
    <name evidence="2" type="ORF">HMPREF0658_2256</name>
</gene>
<keyword evidence="1" id="KW-0732">Signal</keyword>
<dbReference type="OrthoDB" id="1080072at2"/>
<proteinExistence type="predicted"/>
<evidence type="ECO:0000313" key="3">
    <source>
        <dbReference type="Proteomes" id="UP000004394"/>
    </source>
</evidence>
<sequence>MKRQTFTTTLLLVVAVFFAACSNETKEEIKEDAGVTVDAGRLKFSISEAPFGADTEIKTRNPLPTTPQKVDLGEGVEAEVSIEREVAPETTRAPKPMSDGNYTIVAYKDGVRIEQKITFTMSSGVMNITSPKARYSWVSKGSTYTFVCFNDKVQDNNDGTFTVTLANAATALIDKQSVTINDNNDKEVKFAMKHIGARVRTKLIAAMTPTNVIATLGYQANQVPASIVYDFTLGTLSTSSTKSSDAKMQTQSYDITDTVHDAVLNDDLTTVTGNQYLSVLAGTKPEELIYQITGGTVYYANINTKGTRKLKATGMFEANGAYTLTIKLMPRHQYLFEDGKTGHLSESGRQGHTPIAIVFAPHRAIALWDANGGAKTKFDADDYHNWGQRNSKMFFTYQEGLSNTTSGQVWTWEKNYKGKAKAEDLLFPAYYYAGNFYKSPDLTSKATLTGTNINKSGVWYLPSWYEWKEVFMKLGFGDGSQVTDDSAYPFKGSIVNRAFKAANGTSFTDNNENRYYWSSSEYNNYWAFNIMSGDTWMTFTYMNKDGSLPHVRPFVAF</sequence>
<dbReference type="EMBL" id="AEEI01000066">
    <property type="protein sequence ID" value="EFM00777.1"/>
    <property type="molecule type" value="Genomic_DNA"/>
</dbReference>
<dbReference type="Proteomes" id="UP000004394">
    <property type="component" value="Unassembled WGS sequence"/>
</dbReference>
<dbReference type="HOGENOM" id="CLU_028180_0_0_10"/>
<evidence type="ECO:0000313" key="2">
    <source>
        <dbReference type="EMBL" id="EFM00777.1"/>
    </source>
</evidence>
<dbReference type="BioCyc" id="PMAR862515-HMP:GMOO-2289-MONOMER"/>
<dbReference type="RefSeq" id="WP_006950665.1">
    <property type="nucleotide sequence ID" value="NZ_BAJI01000025.1"/>
</dbReference>
<accession>E0NVQ1</accession>
<comment type="caution">
    <text evidence="2">The sequence shown here is derived from an EMBL/GenBank/DDBJ whole genome shotgun (WGS) entry which is preliminary data.</text>
</comment>
<evidence type="ECO:0008006" key="4">
    <source>
        <dbReference type="Google" id="ProtNLM"/>
    </source>
</evidence>
<feature type="chain" id="PRO_5003138445" description="Fibrobacter succinogene major paralogous domain protein" evidence="1">
    <location>
        <begin position="20"/>
        <end position="557"/>
    </location>
</feature>
<dbReference type="PROSITE" id="PS51257">
    <property type="entry name" value="PROKAR_LIPOPROTEIN"/>
    <property type="match status" value="1"/>
</dbReference>
<evidence type="ECO:0000256" key="1">
    <source>
        <dbReference type="SAM" id="SignalP"/>
    </source>
</evidence>
<organism evidence="2 3">
    <name type="scientific">Hoylesella marshii DSM 16973 = JCM 13450</name>
    <dbReference type="NCBI Taxonomy" id="862515"/>
    <lineage>
        <taxon>Bacteria</taxon>
        <taxon>Pseudomonadati</taxon>
        <taxon>Bacteroidota</taxon>
        <taxon>Bacteroidia</taxon>
        <taxon>Bacteroidales</taxon>
        <taxon>Prevotellaceae</taxon>
        <taxon>Hoylesella</taxon>
    </lineage>
</organism>
<reference evidence="2" key="1">
    <citation type="submission" date="2010-07" db="EMBL/GenBank/DDBJ databases">
        <authorList>
            <person name="Muzny D."/>
            <person name="Qin X."/>
            <person name="Deng J."/>
            <person name="Jiang H."/>
            <person name="Liu Y."/>
            <person name="Qu J."/>
            <person name="Song X.-Z."/>
            <person name="Zhang L."/>
            <person name="Thornton R."/>
            <person name="Coyle M."/>
            <person name="Francisco L."/>
            <person name="Jackson L."/>
            <person name="Javaid M."/>
            <person name="Korchina V."/>
            <person name="Kovar C."/>
            <person name="Mata R."/>
            <person name="Mathew T."/>
            <person name="Ngo R."/>
            <person name="Nguyen L."/>
            <person name="Nguyen N."/>
            <person name="Okwuonu G."/>
            <person name="Ongeri F."/>
            <person name="Pham C."/>
            <person name="Simmons D."/>
            <person name="Wilczek-Boney K."/>
            <person name="Hale W."/>
            <person name="Jakkamsetti A."/>
            <person name="Pham P."/>
            <person name="Ruth R."/>
            <person name="San Lucas F."/>
            <person name="Warren J."/>
            <person name="Zhang J."/>
            <person name="Zhao Z."/>
            <person name="Zhou C."/>
            <person name="Zhu D."/>
            <person name="Lee S."/>
            <person name="Bess C."/>
            <person name="Blankenburg K."/>
            <person name="Forbes L."/>
            <person name="Fu Q."/>
            <person name="Gubbala S."/>
            <person name="Hirani K."/>
            <person name="Jayaseelan J.C."/>
            <person name="Lara F."/>
            <person name="Munidasa M."/>
            <person name="Palculict T."/>
            <person name="Patil S."/>
            <person name="Pu L.-L."/>
            <person name="Saada N."/>
            <person name="Tang L."/>
            <person name="Weissenberger G."/>
            <person name="Zhu Y."/>
            <person name="Hemphill L."/>
            <person name="Shang Y."/>
            <person name="Youmans B."/>
            <person name="Ayvaz T."/>
            <person name="Ross M."/>
            <person name="Santibanez J."/>
            <person name="Aqrawi P."/>
            <person name="Gross S."/>
            <person name="Joshi V."/>
            <person name="Fowler G."/>
            <person name="Nazareth L."/>
            <person name="Reid J."/>
            <person name="Worley K."/>
            <person name="Petrosino J."/>
            <person name="Highlander S."/>
            <person name="Gibbs R."/>
        </authorList>
    </citation>
    <scope>NUCLEOTIDE SEQUENCE [LARGE SCALE GENOMIC DNA]</scope>
    <source>
        <strain evidence="2">DSM 16973</strain>
    </source>
</reference>
<feature type="signal peptide" evidence="1">
    <location>
        <begin position="1"/>
        <end position="19"/>
    </location>
</feature>
<keyword evidence="3" id="KW-1185">Reference proteome</keyword>
<dbReference type="AlphaFoldDB" id="E0NVQ1"/>
<name>E0NVQ1_9BACT</name>